<reference evidence="1 2" key="1">
    <citation type="submission" date="2016-10" db="EMBL/GenBank/DDBJ databases">
        <authorList>
            <person name="de Groot N.N."/>
        </authorList>
    </citation>
    <scope>NUCLEOTIDE SEQUENCE [LARGE SCALE GENOMIC DNA]</scope>
    <source>
        <strain evidence="1 2">CGMCC 4.5681</strain>
    </source>
</reference>
<dbReference type="InterPro" id="IPR039365">
    <property type="entry name" value="IS701-like"/>
</dbReference>
<gene>
    <name evidence="1" type="ORF">SAMN05421874_1103</name>
</gene>
<evidence type="ECO:0000313" key="2">
    <source>
        <dbReference type="Proteomes" id="UP000198683"/>
    </source>
</evidence>
<dbReference type="InterPro" id="IPR012337">
    <property type="entry name" value="RNaseH-like_sf"/>
</dbReference>
<name>A0A1G9DUF1_9ACTN</name>
<dbReference type="Proteomes" id="UP000198683">
    <property type="component" value="Unassembled WGS sequence"/>
</dbReference>
<proteinExistence type="predicted"/>
<dbReference type="EMBL" id="FNFB01000010">
    <property type="protein sequence ID" value="SDK67476.1"/>
    <property type="molecule type" value="Genomic_DNA"/>
</dbReference>
<organism evidence="1 2">
    <name type="scientific">Nonomuraea maritima</name>
    <dbReference type="NCBI Taxonomy" id="683260"/>
    <lineage>
        <taxon>Bacteria</taxon>
        <taxon>Bacillati</taxon>
        <taxon>Actinomycetota</taxon>
        <taxon>Actinomycetes</taxon>
        <taxon>Streptosporangiales</taxon>
        <taxon>Streptosporangiaceae</taxon>
        <taxon>Nonomuraea</taxon>
    </lineage>
</organism>
<protein>
    <recommendedName>
        <fullName evidence="3">Transposase DDE domain-containing protein</fullName>
    </recommendedName>
</protein>
<keyword evidence="2" id="KW-1185">Reference proteome</keyword>
<accession>A0A1G9DUF1</accession>
<dbReference type="STRING" id="683260.SAMN05421874_1103"/>
<sequence>MLAVPADLPLIAVGGGSEPVGHLLDRLLAHGNPAIWERRSCGQGTKGTRLYDWTCLPVRLADQQPAPGHTHTVLIRRSVTDPAEIEFFLAHAPLGTPITELIKLAGLRWKIEENNAQSKDLLGLTQYQVRKWTPWHRHVTTVMLALTFLAVTQAALPDDNDTAADQGKDCQPPPQPP</sequence>
<evidence type="ECO:0000313" key="1">
    <source>
        <dbReference type="EMBL" id="SDK67476.1"/>
    </source>
</evidence>
<evidence type="ECO:0008006" key="3">
    <source>
        <dbReference type="Google" id="ProtNLM"/>
    </source>
</evidence>
<dbReference type="PANTHER" id="PTHR33627">
    <property type="entry name" value="TRANSPOSASE"/>
    <property type="match status" value="1"/>
</dbReference>
<dbReference type="AlphaFoldDB" id="A0A1G9DUF1"/>
<dbReference type="PANTHER" id="PTHR33627:SF1">
    <property type="entry name" value="TRANSPOSASE"/>
    <property type="match status" value="1"/>
</dbReference>
<dbReference type="SUPFAM" id="SSF53098">
    <property type="entry name" value="Ribonuclease H-like"/>
    <property type="match status" value="1"/>
</dbReference>